<dbReference type="OrthoDB" id="194468at2759"/>
<evidence type="ECO:0000256" key="2">
    <source>
        <dbReference type="ARBA" id="ARBA00022840"/>
    </source>
</evidence>
<dbReference type="SUPFAM" id="SSF52540">
    <property type="entry name" value="P-loop containing nucleoside triphosphate hydrolases"/>
    <property type="match status" value="1"/>
</dbReference>
<dbReference type="InterPro" id="IPR027417">
    <property type="entry name" value="P-loop_NTPase"/>
</dbReference>
<evidence type="ECO:0000313" key="8">
    <source>
        <dbReference type="Proteomes" id="UP000249218"/>
    </source>
</evidence>
<feature type="coiled-coil region" evidence="4">
    <location>
        <begin position="1661"/>
        <end position="1708"/>
    </location>
</feature>
<dbReference type="InterPro" id="IPR041664">
    <property type="entry name" value="AAA_16"/>
</dbReference>
<keyword evidence="8" id="KW-1185">Reference proteome</keyword>
<dbReference type="Proteomes" id="UP000249218">
    <property type="component" value="Unassembled WGS sequence"/>
</dbReference>
<keyword evidence="2" id="KW-0067">ATP-binding</keyword>
<dbReference type="PANTHER" id="PTHR16305:SF28">
    <property type="entry name" value="GUANYLATE CYCLASE DOMAIN-CONTAINING PROTEIN"/>
    <property type="match status" value="1"/>
</dbReference>
<dbReference type="GO" id="GO:0004016">
    <property type="term" value="F:adenylate cyclase activity"/>
    <property type="evidence" value="ECO:0007669"/>
    <property type="project" value="TreeGrafter"/>
</dbReference>
<evidence type="ECO:0000256" key="5">
    <source>
        <dbReference type="SAM" id="MobiDB-lite"/>
    </source>
</evidence>
<evidence type="ECO:0000256" key="3">
    <source>
        <dbReference type="ARBA" id="ARBA00023239"/>
    </source>
</evidence>
<keyword evidence="3" id="KW-0456">Lyase</keyword>
<dbReference type="InterPro" id="IPR029787">
    <property type="entry name" value="Nucleotide_cyclase"/>
</dbReference>
<evidence type="ECO:0000313" key="7">
    <source>
        <dbReference type="EMBL" id="PZC76927.1"/>
    </source>
</evidence>
<dbReference type="Gene3D" id="3.40.50.300">
    <property type="entry name" value="P-loop containing nucleotide triphosphate hydrolases"/>
    <property type="match status" value="1"/>
</dbReference>
<feature type="domain" description="Guanylate cyclase" evidence="6">
    <location>
        <begin position="437"/>
        <end position="511"/>
    </location>
</feature>
<dbReference type="CDD" id="cd07302">
    <property type="entry name" value="CHD"/>
    <property type="match status" value="2"/>
</dbReference>
<feature type="domain" description="Guanylate cyclase" evidence="6">
    <location>
        <begin position="111"/>
        <end position="247"/>
    </location>
</feature>
<sequence>MNFLKNKRGARRNSTSVMASTEKWRTYSRRMSRRGQDIFDEELDEYEPKYKDVKNWVEELFERKSDADKVDQDIEVQLTKKQTLILSTLVPDEILLIDKFDSTDTKRFVGVLLMADVSGYTALSERYNNTGKGGTYRLTVTLNTYLGALIELIYGHGGDIIKFAGDAFLALWKTDKRSFLCHTIHTVIACALIIQHSYAVYETDVKVNLKVKLAISAGNLIFAPVGTGIDMSYIIFGLPVIEAKAAESLCASGEVKLTPTAWGHCYSRNYDHIIHDNGYVTIKSILYDPHESNVTKPFAGFGNLVRQNKKPFSAIESLPDFILDSSKSSNVADALRKSEALNLRKAILVAEEKNIGSEIRRFMIRPVLTQVDAHQPLEYLTEMRQVSILFVTLKPRECSFTQLITIVNNSYQITCEIVYKSMGCVNKIILFDKDVMILVVFGLRGFKHESEAQAALKCAYSIKKSVSALDGVLEVSIGVTTGQVYCGVVGHPLRREFTVIGAIVNKAARLMCGFRNKITCDETTFVKSKMSKNGFTLQPTIELKGIVKPGKIYEYSEDIRVKEMYDIPMIPPLLNRGDEIEYFDSWLEDSKSTYRSFDALLMVGESRIGKSRLLEWMARRAKNNGFRVCSLTLTSIHSATAYLALSQIINQILELEEPLEAFAKEEKIVQLLKIYSDDLCFLNNVIKVRFAYYEGAHSLDEAKRKEKAKFMFQKLINAIPETIVIFLDDLQNLDSFSWEYISLMFSSMKIFLVISVSRGKFSAVHNWLYSVFINNSVRKICLGPLEPEWIPALACQILDVDAVSNDLCVALRNKCKGMPGLVESFIIHLFSTGAIEINRIQDTELSDWESADLQFPDPALLHPQALDGKNQDDLDRLIQNDAKEDIGICIVTDEQELNTNINAHNLDALIMIQIDSLTPYQQLLLKIASVIGNFIPRDLLENIMYENNDIVTAKAIKRLFSLRILSCANADSMYKYGRRGTSTSSIFPSNSSYNPNLVCECSFEYDSENVHDLPKYAFCKLMRFRSKNSRKTCYELLPINQKKEFHTRIVNYLENNKQKCTDCGGTVMVVQSLLSLHGEEPVISPSSDSSVTTIGRDKSSDEESQEDEEVTSKQQSSINLYQAKSETNVVKESLLTIKSPSEIKLPSISKESTQFDMRQSQVTPILKARGSMDITSTAQSNQKSIKKVTMTHVFNNETSSEDVIKFKIFDMLREVTEADTPSDWQNLGIVDSQEVFEEIKNDKSKKTFSVNIEKGVSATNFARCTCAELNITISEQVVHHAQRADLKSKAIEFLIKYSYLCILSNNVENVFAKLDEAEGMCYSVSHLDSFEKKRYLGKIYSLRASACLVMGNLSAAKIETDHATQLYNINLHKVPEYLKLKNITKVFKFQRQKHRLHKAILKSDSVFCLNTATLLYSMLGDERVTRMTAIRALNIVQNFECSVVNTCDTYCNAIQVELDRGTPEATAEIEQMAAHSLKSFANPIQADELFAVGKLFMATFRARMARGELAPTIRSGFRALAVSRFLQAEDVSLDLIPDLFYILLTRRRITEAIDILQFALRGNQQDHMSYDSETWYYALCMDMILDAGFQLESPQEISRFAEYAISRGKSAGPSRRRLVVGLWTYWLRADSERKAKRFESEALSWASHQDDGSMSTLLSSMRLAEGMLESLARKMDDLRKVVDLMELRSIADRELARLENDARQLRALYPRWCLLRANSSMLSGRHAAATVIFNQASEEAKKMHNRLEEAMVRATNTNSVFWIQNARTGRFVHWREGTEYAQNSWHQIMYRISTTRR</sequence>
<accession>A0A2W1BUR0</accession>
<evidence type="ECO:0000256" key="4">
    <source>
        <dbReference type="SAM" id="Coils"/>
    </source>
</evidence>
<dbReference type="GO" id="GO:0009190">
    <property type="term" value="P:cyclic nucleotide biosynthetic process"/>
    <property type="evidence" value="ECO:0007669"/>
    <property type="project" value="InterPro"/>
</dbReference>
<dbReference type="Pfam" id="PF13191">
    <property type="entry name" value="AAA_16"/>
    <property type="match status" value="1"/>
</dbReference>
<name>A0A2W1BUR0_HELAM</name>
<keyword evidence="1" id="KW-0547">Nucleotide-binding</keyword>
<feature type="compositionally biased region" description="Polar residues" evidence="5">
    <location>
        <begin position="1084"/>
        <end position="1093"/>
    </location>
</feature>
<dbReference type="GO" id="GO:0005737">
    <property type="term" value="C:cytoplasm"/>
    <property type="evidence" value="ECO:0007669"/>
    <property type="project" value="TreeGrafter"/>
</dbReference>
<reference evidence="7 8" key="1">
    <citation type="journal article" date="2017" name="BMC Biol.">
        <title>Genomic innovations, transcriptional plasticity and gene loss underlying the evolution and divergence of two highly polyphagous and invasive Helicoverpa pest species.</title>
        <authorList>
            <person name="Pearce S.L."/>
            <person name="Clarke D.F."/>
            <person name="East P.D."/>
            <person name="Elfekih S."/>
            <person name="Gordon K.H."/>
            <person name="Jermiin L.S."/>
            <person name="McGaughran A."/>
            <person name="Oakeshott J.G."/>
            <person name="Papanikolaou A."/>
            <person name="Perera O.P."/>
            <person name="Rane R.V."/>
            <person name="Richards S."/>
            <person name="Tay W.T."/>
            <person name="Walsh T.K."/>
            <person name="Anderson A."/>
            <person name="Anderson C.J."/>
            <person name="Asgari S."/>
            <person name="Board P.G."/>
            <person name="Bretschneider A."/>
            <person name="Campbell P.M."/>
            <person name="Chertemps T."/>
            <person name="Christeller J.T."/>
            <person name="Coppin C.W."/>
            <person name="Downes S.J."/>
            <person name="Duan G."/>
            <person name="Farnsworth C.A."/>
            <person name="Good R.T."/>
            <person name="Han L.B."/>
            <person name="Han Y.C."/>
            <person name="Hatje K."/>
            <person name="Horne I."/>
            <person name="Huang Y.P."/>
            <person name="Hughes D.S."/>
            <person name="Jacquin-Joly E."/>
            <person name="James W."/>
            <person name="Jhangiani S."/>
            <person name="Kollmar M."/>
            <person name="Kuwar S.S."/>
            <person name="Li S."/>
            <person name="Liu N.Y."/>
            <person name="Maibeche M.T."/>
            <person name="Miller J.R."/>
            <person name="Montagne N."/>
            <person name="Perry T."/>
            <person name="Qu J."/>
            <person name="Song S.V."/>
            <person name="Sutton G.G."/>
            <person name="Vogel H."/>
            <person name="Walenz B.P."/>
            <person name="Xu W."/>
            <person name="Zhang H.J."/>
            <person name="Zou Z."/>
            <person name="Batterham P."/>
            <person name="Edwards O.R."/>
            <person name="Feyereisen R."/>
            <person name="Gibbs R.A."/>
            <person name="Heckel D.G."/>
            <person name="McGrath A."/>
            <person name="Robin C."/>
            <person name="Scherer S.E."/>
            <person name="Worley K.C."/>
            <person name="Wu Y.D."/>
        </authorList>
    </citation>
    <scope>NUCLEOTIDE SEQUENCE [LARGE SCALE GENOMIC DNA]</scope>
    <source>
        <strain evidence="7">Harm_GR_Male_#8</strain>
        <tissue evidence="7">Whole organism</tissue>
    </source>
</reference>
<evidence type="ECO:0000259" key="6">
    <source>
        <dbReference type="PROSITE" id="PS50125"/>
    </source>
</evidence>
<organism evidence="7 8">
    <name type="scientific">Helicoverpa armigera</name>
    <name type="common">Cotton bollworm</name>
    <name type="synonym">Heliothis armigera</name>
    <dbReference type="NCBI Taxonomy" id="29058"/>
    <lineage>
        <taxon>Eukaryota</taxon>
        <taxon>Metazoa</taxon>
        <taxon>Ecdysozoa</taxon>
        <taxon>Arthropoda</taxon>
        <taxon>Hexapoda</taxon>
        <taxon>Insecta</taxon>
        <taxon>Pterygota</taxon>
        <taxon>Neoptera</taxon>
        <taxon>Endopterygota</taxon>
        <taxon>Lepidoptera</taxon>
        <taxon>Glossata</taxon>
        <taxon>Ditrysia</taxon>
        <taxon>Noctuoidea</taxon>
        <taxon>Noctuidae</taxon>
        <taxon>Heliothinae</taxon>
        <taxon>Helicoverpa</taxon>
    </lineage>
</organism>
<dbReference type="Pfam" id="PF00211">
    <property type="entry name" value="Guanylate_cyc"/>
    <property type="match status" value="2"/>
</dbReference>
<dbReference type="SUPFAM" id="SSF55073">
    <property type="entry name" value="Nucleotide cyclase"/>
    <property type="match status" value="2"/>
</dbReference>
<dbReference type="PROSITE" id="PS50125">
    <property type="entry name" value="GUANYLATE_CYCLASE_2"/>
    <property type="match status" value="2"/>
</dbReference>
<dbReference type="PANTHER" id="PTHR16305">
    <property type="entry name" value="TESTICULAR SOLUBLE ADENYLYL CYCLASE"/>
    <property type="match status" value="1"/>
</dbReference>
<gene>
    <name evidence="7" type="primary">HaOG203971</name>
    <name evidence="7" type="ORF">B5X24_HaOG203971</name>
</gene>
<proteinExistence type="predicted"/>
<dbReference type="InterPro" id="IPR001054">
    <property type="entry name" value="A/G_cyclase"/>
</dbReference>
<protein>
    <recommendedName>
        <fullName evidence="6">Guanylate cyclase domain-containing protein</fullName>
    </recommendedName>
</protein>
<dbReference type="EMBL" id="KZ149940">
    <property type="protein sequence ID" value="PZC76927.1"/>
    <property type="molecule type" value="Genomic_DNA"/>
</dbReference>
<feature type="region of interest" description="Disordered" evidence="5">
    <location>
        <begin position="1080"/>
        <end position="1118"/>
    </location>
</feature>
<dbReference type="Gene3D" id="3.30.70.1230">
    <property type="entry name" value="Nucleotide cyclase"/>
    <property type="match status" value="2"/>
</dbReference>
<dbReference type="FunFam" id="3.30.70.1230:FF:000017">
    <property type="entry name" value="Adenylate cyclase type 10"/>
    <property type="match status" value="1"/>
</dbReference>
<evidence type="ECO:0000256" key="1">
    <source>
        <dbReference type="ARBA" id="ARBA00022741"/>
    </source>
</evidence>
<keyword evidence="4" id="KW-0175">Coiled coil</keyword>
<dbReference type="GO" id="GO:0005524">
    <property type="term" value="F:ATP binding"/>
    <property type="evidence" value="ECO:0007669"/>
    <property type="project" value="UniProtKB-KW"/>
</dbReference>
<dbReference type="GO" id="GO:0035556">
    <property type="term" value="P:intracellular signal transduction"/>
    <property type="evidence" value="ECO:0007669"/>
    <property type="project" value="InterPro"/>
</dbReference>